<protein>
    <recommendedName>
        <fullName evidence="1">UBC core domain-containing protein</fullName>
    </recommendedName>
</protein>
<evidence type="ECO:0000259" key="1">
    <source>
        <dbReference type="PROSITE" id="PS50127"/>
    </source>
</evidence>
<dbReference type="CDD" id="cd23955">
    <property type="entry name" value="UBCc_invertebrate"/>
    <property type="match status" value="1"/>
</dbReference>
<evidence type="ECO:0000313" key="2">
    <source>
        <dbReference type="EMBL" id="CAF0952968.1"/>
    </source>
</evidence>
<dbReference type="EMBL" id="CAJNOM010000061">
    <property type="protein sequence ID" value="CAF0952968.1"/>
    <property type="molecule type" value="Genomic_DNA"/>
</dbReference>
<comment type="caution">
    <text evidence="2">The sequence shown here is derived from an EMBL/GenBank/DDBJ whole genome shotgun (WGS) entry which is preliminary data.</text>
</comment>
<dbReference type="SMART" id="SM00212">
    <property type="entry name" value="UBCc"/>
    <property type="match status" value="1"/>
</dbReference>
<keyword evidence="3" id="KW-1185">Reference proteome</keyword>
<sequence length="585" mass="67156">MSITIKPQNPKLAATKRIMRDLRDLDKTPVPGLGVCCPDESNPFVLHCNVLINDGPYSGILIHLVLHIPDDYPLTGPAGNIAPGLEFNSMHHGHIHEDYINGHALCNDMLTNYSHYFSHIDQGRMKQSSGWSPGYTLSTALLQIITFFSDPDLSKEPSAEIIADLRRTVENFTCSTCGHCNIKPNPSVVPYVETMSDEKVRQEEEKEAQLKLECDLKEKLTCGITKQNVLDDKICLGYPLMVVRDHRGRFDPEIVLELISYDAYVAEIQKSGGEKLDFYEKLKFRSVTGSDYNHWLPIYINPTHFQQGRQIIENSISIIANGTASGAEKYAFQPLMALNVLITLLNKCAVRLFNGQLFQSTHAIEAYCHFLRLLMHFIEIFPELGWRKISIYLFVNIASFFFLTDTHINLTVEKFVSKFHHRHKKVVPDIGEFLIKVALSTKYELKNIKECIYEEYFARQIYWLQQTYASGNISNIRVEDLPTIFQRTKISNHLLVFNLEMAETFIFDGVKEKLDKLHGYPPTAVVEKFQQRLKAIKAIDRYSVFMQAIRMSDKIKTPDNMFTMIKRSIRISNEQHYTNVELSSR</sequence>
<dbReference type="PANTHER" id="PTHR24067">
    <property type="entry name" value="UBIQUITIN-CONJUGATING ENZYME E2"/>
    <property type="match status" value="1"/>
</dbReference>
<dbReference type="InterPro" id="IPR050113">
    <property type="entry name" value="Ub_conjugating_enzyme"/>
</dbReference>
<feature type="domain" description="UBC core" evidence="1">
    <location>
        <begin position="13"/>
        <end position="187"/>
    </location>
</feature>
<dbReference type="OrthoDB" id="109543at2759"/>
<name>A0A814D3R8_9BILA</name>
<accession>A0A814D3R8</accession>
<proteinExistence type="predicted"/>
<dbReference type="InterPro" id="IPR000608">
    <property type="entry name" value="UBC"/>
</dbReference>
<reference evidence="2" key="1">
    <citation type="submission" date="2021-02" db="EMBL/GenBank/DDBJ databases">
        <authorList>
            <person name="Nowell W R."/>
        </authorList>
    </citation>
    <scope>NUCLEOTIDE SEQUENCE</scope>
</reference>
<gene>
    <name evidence="2" type="ORF">QVE165_LOCUS12326</name>
</gene>
<dbReference type="InterPro" id="IPR016135">
    <property type="entry name" value="UBQ-conjugating_enzyme/RWD"/>
</dbReference>
<dbReference type="PROSITE" id="PS50127">
    <property type="entry name" value="UBC_2"/>
    <property type="match status" value="1"/>
</dbReference>
<dbReference type="Proteomes" id="UP000663832">
    <property type="component" value="Unassembled WGS sequence"/>
</dbReference>
<dbReference type="SUPFAM" id="SSF54495">
    <property type="entry name" value="UBC-like"/>
    <property type="match status" value="1"/>
</dbReference>
<evidence type="ECO:0000313" key="3">
    <source>
        <dbReference type="Proteomes" id="UP000663832"/>
    </source>
</evidence>
<dbReference type="Gene3D" id="3.10.110.10">
    <property type="entry name" value="Ubiquitin Conjugating Enzyme"/>
    <property type="match status" value="1"/>
</dbReference>
<dbReference type="AlphaFoldDB" id="A0A814D3R8"/>
<dbReference type="Pfam" id="PF00179">
    <property type="entry name" value="UQ_con"/>
    <property type="match status" value="1"/>
</dbReference>
<organism evidence="2 3">
    <name type="scientific">Adineta steineri</name>
    <dbReference type="NCBI Taxonomy" id="433720"/>
    <lineage>
        <taxon>Eukaryota</taxon>
        <taxon>Metazoa</taxon>
        <taxon>Spiralia</taxon>
        <taxon>Gnathifera</taxon>
        <taxon>Rotifera</taxon>
        <taxon>Eurotatoria</taxon>
        <taxon>Bdelloidea</taxon>
        <taxon>Adinetida</taxon>
        <taxon>Adinetidae</taxon>
        <taxon>Adineta</taxon>
    </lineage>
</organism>